<accession>A0A8B9FEJ4</accession>
<proteinExistence type="predicted"/>
<dbReference type="AlphaFoldDB" id="A0A8B9FEJ4"/>
<dbReference type="Ensembl" id="ENSACOT00000009204.1">
    <property type="protein sequence ID" value="ENSACOP00000008897.1"/>
    <property type="gene ID" value="ENSACOG00000006193.1"/>
</dbReference>
<evidence type="ECO:0000313" key="1">
    <source>
        <dbReference type="Ensembl" id="ENSACOP00000008897.1"/>
    </source>
</evidence>
<dbReference type="Proteomes" id="UP000694522">
    <property type="component" value="Unplaced"/>
</dbReference>
<dbReference type="Gene3D" id="3.30.200.20">
    <property type="entry name" value="Phosphorylase Kinase, domain 1"/>
    <property type="match status" value="1"/>
</dbReference>
<reference evidence="1" key="1">
    <citation type="submission" date="2025-08" db="UniProtKB">
        <authorList>
            <consortium name="Ensembl"/>
        </authorList>
    </citation>
    <scope>IDENTIFICATION</scope>
</reference>
<name>A0A8B9FEJ4_9PSIT</name>
<keyword evidence="2" id="KW-1185">Reference proteome</keyword>
<reference evidence="1" key="2">
    <citation type="submission" date="2025-09" db="UniProtKB">
        <authorList>
            <consortium name="Ensembl"/>
        </authorList>
    </citation>
    <scope>IDENTIFICATION</scope>
</reference>
<sequence>MLSLFRKDNRAIEMEPSRERIISDYHWLIHVFFFPLRGRFGQVHKCEEKSTGLKLAAKIIKAKGPKQKVGRIWGCQGQS</sequence>
<protein>
    <submittedName>
        <fullName evidence="1">Myosin light chain kinase family member 4</fullName>
    </submittedName>
</protein>
<evidence type="ECO:0000313" key="2">
    <source>
        <dbReference type="Proteomes" id="UP000694522"/>
    </source>
</evidence>
<organism evidence="1 2">
    <name type="scientific">Amazona collaria</name>
    <name type="common">yellow-billed parrot</name>
    <dbReference type="NCBI Taxonomy" id="241587"/>
    <lineage>
        <taxon>Eukaryota</taxon>
        <taxon>Metazoa</taxon>
        <taxon>Chordata</taxon>
        <taxon>Craniata</taxon>
        <taxon>Vertebrata</taxon>
        <taxon>Euteleostomi</taxon>
        <taxon>Archelosauria</taxon>
        <taxon>Archosauria</taxon>
        <taxon>Dinosauria</taxon>
        <taxon>Saurischia</taxon>
        <taxon>Theropoda</taxon>
        <taxon>Coelurosauria</taxon>
        <taxon>Aves</taxon>
        <taxon>Neognathae</taxon>
        <taxon>Neoaves</taxon>
        <taxon>Telluraves</taxon>
        <taxon>Australaves</taxon>
        <taxon>Psittaciformes</taxon>
        <taxon>Psittacidae</taxon>
        <taxon>Amazona</taxon>
    </lineage>
</organism>